<dbReference type="Pfam" id="PF24476">
    <property type="entry name" value="DUF7580"/>
    <property type="match status" value="1"/>
</dbReference>
<keyword evidence="3" id="KW-1185">Reference proteome</keyword>
<evidence type="ECO:0000313" key="3">
    <source>
        <dbReference type="Proteomes" id="UP001396898"/>
    </source>
</evidence>
<evidence type="ECO:0000313" key="2">
    <source>
        <dbReference type="EMBL" id="KAK8008956.1"/>
    </source>
</evidence>
<gene>
    <name evidence="2" type="ORF">PG991_011507</name>
</gene>
<dbReference type="PANTHER" id="PTHR35186">
    <property type="entry name" value="ANK_REP_REGION DOMAIN-CONTAINING PROTEIN"/>
    <property type="match status" value="1"/>
</dbReference>
<organism evidence="2 3">
    <name type="scientific">Apiospora marii</name>
    <dbReference type="NCBI Taxonomy" id="335849"/>
    <lineage>
        <taxon>Eukaryota</taxon>
        <taxon>Fungi</taxon>
        <taxon>Dikarya</taxon>
        <taxon>Ascomycota</taxon>
        <taxon>Pezizomycotina</taxon>
        <taxon>Sordariomycetes</taxon>
        <taxon>Xylariomycetidae</taxon>
        <taxon>Amphisphaeriales</taxon>
        <taxon>Apiosporaceae</taxon>
        <taxon>Apiospora</taxon>
    </lineage>
</organism>
<comment type="caution">
    <text evidence="2">The sequence shown here is derived from an EMBL/GenBank/DDBJ whole genome shotgun (WGS) entry which is preliminary data.</text>
</comment>
<name>A0ABR1RGD7_9PEZI</name>
<dbReference type="PANTHER" id="PTHR35186:SF4">
    <property type="entry name" value="PRION-INHIBITION AND PROPAGATION HELO DOMAIN-CONTAINING PROTEIN"/>
    <property type="match status" value="1"/>
</dbReference>
<dbReference type="InterPro" id="IPR056002">
    <property type="entry name" value="DUF7580"/>
</dbReference>
<sequence length="464" mass="53041">MEHRYIVLLGLWREYSDLRKQRLHLRVWFVTPNSSRFTDHLAYSIFQPGVYPVLEGISHLSRNGPFNVNDLVDPQAIGSYQPWKAIHVAAENIIDDLTHNGADIDEVDGAHNSHFGNAEFNETNTWEFADRTLKALHCKCSPNLHRDVRLKIETGQGLTDSHYMPSSLSILATDDASLPVLYELRIHDRTNVGSAMNRKSKVTFLGASNTEDDVNISDSSPLCIHEAFERLEGDNSQCIDMEIRGNGLYFSNSFLVKRELMWVDTLRSEKTLKYLLHDSPKERWAQAEVSRIVLGLMLAKNLHYFYGSTWIETGWSRDKIFFIEEGAQVPLRPFFGTSTSPIKSVNPGVTAFLHRYPEILELGVTLLEMKIGEPLERFLNLKHTLRDIDEYFKKATDVFNRQKDHIFSVAYKNAIDTCLRPNLKISPGNGGSHDVRSMLFDHVVKPLQKEVMGRFPEYFKPGSI</sequence>
<reference evidence="2 3" key="1">
    <citation type="submission" date="2023-01" db="EMBL/GenBank/DDBJ databases">
        <title>Analysis of 21 Apiospora genomes using comparative genomics revels a genus with tremendous synthesis potential of carbohydrate active enzymes and secondary metabolites.</title>
        <authorList>
            <person name="Sorensen T."/>
        </authorList>
    </citation>
    <scope>NUCLEOTIDE SEQUENCE [LARGE SCALE GENOMIC DNA]</scope>
    <source>
        <strain evidence="2 3">CBS 20057</strain>
    </source>
</reference>
<evidence type="ECO:0000259" key="1">
    <source>
        <dbReference type="Pfam" id="PF24476"/>
    </source>
</evidence>
<dbReference type="Proteomes" id="UP001396898">
    <property type="component" value="Unassembled WGS sequence"/>
</dbReference>
<protein>
    <recommendedName>
        <fullName evidence="1">DUF7580 domain-containing protein</fullName>
    </recommendedName>
</protein>
<proteinExistence type="predicted"/>
<feature type="domain" description="DUF7580" evidence="1">
    <location>
        <begin position="268"/>
        <end position="451"/>
    </location>
</feature>
<dbReference type="EMBL" id="JAQQWI010000016">
    <property type="protein sequence ID" value="KAK8008956.1"/>
    <property type="molecule type" value="Genomic_DNA"/>
</dbReference>
<accession>A0ABR1RGD7</accession>